<keyword evidence="2" id="KW-1185">Reference proteome</keyword>
<organism evidence="1 2">
    <name type="scientific">Aspergillus melleus</name>
    <dbReference type="NCBI Taxonomy" id="138277"/>
    <lineage>
        <taxon>Eukaryota</taxon>
        <taxon>Fungi</taxon>
        <taxon>Dikarya</taxon>
        <taxon>Ascomycota</taxon>
        <taxon>Pezizomycotina</taxon>
        <taxon>Eurotiomycetes</taxon>
        <taxon>Eurotiomycetidae</taxon>
        <taxon>Eurotiales</taxon>
        <taxon>Aspergillaceae</taxon>
        <taxon>Aspergillus</taxon>
        <taxon>Aspergillus subgen. Circumdati</taxon>
    </lineage>
</organism>
<evidence type="ECO:0000313" key="2">
    <source>
        <dbReference type="Proteomes" id="UP001177260"/>
    </source>
</evidence>
<name>A0ACC3BGP0_9EURO</name>
<dbReference type="Proteomes" id="UP001177260">
    <property type="component" value="Unassembled WGS sequence"/>
</dbReference>
<reference evidence="1 2" key="1">
    <citation type="journal article" date="2023" name="ACS Omega">
        <title>Identification of the Neoaspergillic Acid Biosynthesis Gene Cluster by Establishing an In Vitro CRISPR-Ribonucleoprotein Genetic System in Aspergillus melleus.</title>
        <authorList>
            <person name="Yuan B."/>
            <person name="Grau M.F."/>
            <person name="Murata R.M."/>
            <person name="Torok T."/>
            <person name="Venkateswaran K."/>
            <person name="Stajich J.E."/>
            <person name="Wang C.C.C."/>
        </authorList>
    </citation>
    <scope>NUCLEOTIDE SEQUENCE [LARGE SCALE GENOMIC DNA]</scope>
    <source>
        <strain evidence="1 2">IMV 1140</strain>
    </source>
</reference>
<gene>
    <name evidence="1" type="ORF">N8T08_003563</name>
</gene>
<accession>A0ACC3BGP0</accession>
<comment type="caution">
    <text evidence="1">The sequence shown here is derived from an EMBL/GenBank/DDBJ whole genome shotgun (WGS) entry which is preliminary data.</text>
</comment>
<proteinExistence type="predicted"/>
<dbReference type="EMBL" id="JAOPJF010000002">
    <property type="protein sequence ID" value="KAK1150005.1"/>
    <property type="molecule type" value="Genomic_DNA"/>
</dbReference>
<evidence type="ECO:0000313" key="1">
    <source>
        <dbReference type="EMBL" id="KAK1150005.1"/>
    </source>
</evidence>
<sequence length="398" mass="43534">MTSPVLHHVDLLARQFHEQVDPNLLPLPQGRDIVHPAVQSAIYAHMFDETSVWPIPPVNYQTRVLKMILSRIEEAISDPEEDEIHPDLISAWATLISQPKPSSTIHQAQQLTYIKYTAPWPPPSSSSSSSSPPRTIITSESRGLILAAGTTGFRTWEASLHLATYLSSTPAGAALVQGKRVIELGAGTGLVSMFCAKYLRPRSVVATDREPALIENMRDCAGRNHLEDTSGDGDGEEQGQGQFSAAVWEWGTPLDGGSTDTAAQQDGDPISNEKENKNATPTFDVALGADLIYDTDLIPLLISTVHDLFQNYGIKVFVIAATLRNQETFGTFLRACGMISFPSTFSSCVASKLTYMGVEDNSFIAEQVSFESPSKEEQTGFFHSTDVPIQMYRITDTK</sequence>
<protein>
    <submittedName>
        <fullName evidence="1">Uncharacterized protein</fullName>
    </submittedName>
</protein>